<keyword evidence="1" id="KW-0949">S-adenosyl-L-methionine</keyword>
<dbReference type="InterPro" id="IPR046469">
    <property type="entry name" value="SAM_HAT_N"/>
</dbReference>
<sequence length="278" mass="30722">MSILTLTTDFGLKDHSVAAVKGAILSELDNAHIVDISHLISPFHITEAAFVIKNAYHNFPKGSIHIIGVDSEITPENRHLAISLDGHYFIAANNGILSLLALDVKPEEIVEINIHDRVETNFTVLDIFVKVAAHIARGGNLSVIGRKLENIKQITNITPIINQDSSKIIAHVIYIDNFGNVVTNVRKKDFQNIAKGRKFEIKARSNVFKKIHDTYSGVVDFTVAKEGRNIEDGRQLALFNSSDFLELAIYKSNPLTVGGAASLFGLKLRDTITINFEK</sequence>
<evidence type="ECO:0000256" key="2">
    <source>
        <dbReference type="ARBA" id="ARBA00024035"/>
    </source>
</evidence>
<evidence type="ECO:0000313" key="6">
    <source>
        <dbReference type="Proteomes" id="UP000198820"/>
    </source>
</evidence>
<dbReference type="InterPro" id="IPR002747">
    <property type="entry name" value="SAM_OH_AdoTrfase"/>
</dbReference>
<dbReference type="RefSeq" id="WP_093241009.1">
    <property type="nucleotide sequence ID" value="NZ_FNQF01000003.1"/>
</dbReference>
<evidence type="ECO:0000259" key="3">
    <source>
        <dbReference type="Pfam" id="PF01887"/>
    </source>
</evidence>
<reference evidence="5 6" key="1">
    <citation type="submission" date="2016-10" db="EMBL/GenBank/DDBJ databases">
        <authorList>
            <person name="de Groot N.N."/>
        </authorList>
    </citation>
    <scope>NUCLEOTIDE SEQUENCE [LARGE SCALE GENOMIC DNA]</scope>
    <source>
        <strain evidence="5 6">DSM 23581</strain>
    </source>
</reference>
<dbReference type="Pfam" id="PF01887">
    <property type="entry name" value="SAM_HAT_N"/>
    <property type="match status" value="1"/>
</dbReference>
<dbReference type="AlphaFoldDB" id="A0A1H3YUF0"/>
<dbReference type="SUPFAM" id="SSF101852">
    <property type="entry name" value="Bacterial fluorinating enzyme, C-terminal domain"/>
    <property type="match status" value="1"/>
</dbReference>
<evidence type="ECO:0000259" key="4">
    <source>
        <dbReference type="Pfam" id="PF20257"/>
    </source>
</evidence>
<dbReference type="SUPFAM" id="SSF102522">
    <property type="entry name" value="Bacterial fluorinating enzyme, N-terminal domain"/>
    <property type="match status" value="1"/>
</dbReference>
<comment type="similarity">
    <text evidence="2">Belongs to the SAM hydrolase / SAM-dependent halogenase family.</text>
</comment>
<name>A0A1H3YUF0_9FLAO</name>
<dbReference type="Gene3D" id="2.40.30.90">
    <property type="entry name" value="Bacterial fluorinating enzyme like"/>
    <property type="match status" value="1"/>
</dbReference>
<dbReference type="EMBL" id="FNQF01000003">
    <property type="protein sequence ID" value="SEA15067.1"/>
    <property type="molecule type" value="Genomic_DNA"/>
</dbReference>
<dbReference type="PIRSF" id="PIRSF006779">
    <property type="entry name" value="UCP006779"/>
    <property type="match status" value="1"/>
</dbReference>
<organism evidence="5 6">
    <name type="scientific">Psychroflexus halocasei</name>
    <dbReference type="NCBI Taxonomy" id="908615"/>
    <lineage>
        <taxon>Bacteria</taxon>
        <taxon>Pseudomonadati</taxon>
        <taxon>Bacteroidota</taxon>
        <taxon>Flavobacteriia</taxon>
        <taxon>Flavobacteriales</taxon>
        <taxon>Flavobacteriaceae</taxon>
        <taxon>Psychroflexus</taxon>
    </lineage>
</organism>
<feature type="domain" description="S-adenosyl-l-methionine hydroxide adenosyltransferase C-terminal" evidence="4">
    <location>
        <begin position="171"/>
        <end position="272"/>
    </location>
</feature>
<keyword evidence="6" id="KW-1185">Reference proteome</keyword>
<protein>
    <recommendedName>
        <fullName evidence="7">S-adenosyl-l-methionine hydroxide adenosyltransferase</fullName>
    </recommendedName>
</protein>
<dbReference type="Proteomes" id="UP000198820">
    <property type="component" value="Unassembled WGS sequence"/>
</dbReference>
<dbReference type="InterPro" id="IPR023227">
    <property type="entry name" value="SAM_OH_AdoTrfase_C_sf"/>
</dbReference>
<dbReference type="PANTHER" id="PTHR35092">
    <property type="entry name" value="CHLORINASE MJ1651"/>
    <property type="match status" value="1"/>
</dbReference>
<accession>A0A1H3YUF0</accession>
<gene>
    <name evidence="5" type="ORF">SAMN05421540_103259</name>
</gene>
<dbReference type="InterPro" id="IPR046470">
    <property type="entry name" value="SAM_HAT_C"/>
</dbReference>
<evidence type="ECO:0000256" key="1">
    <source>
        <dbReference type="ARBA" id="ARBA00022691"/>
    </source>
</evidence>
<dbReference type="Pfam" id="PF20257">
    <property type="entry name" value="SAM_HAT_C"/>
    <property type="match status" value="1"/>
</dbReference>
<dbReference type="STRING" id="908615.SAMN05421540_103259"/>
<evidence type="ECO:0008006" key="7">
    <source>
        <dbReference type="Google" id="ProtNLM"/>
    </source>
</evidence>
<dbReference type="InterPro" id="IPR023228">
    <property type="entry name" value="SAM_OH_AdoTrfase_N_sf"/>
</dbReference>
<dbReference type="Gene3D" id="3.40.50.10790">
    <property type="entry name" value="S-adenosyl-l-methionine hydroxide adenosyltransferase, N-terminal"/>
    <property type="match status" value="1"/>
</dbReference>
<proteinExistence type="inferred from homology"/>
<dbReference type="PANTHER" id="PTHR35092:SF1">
    <property type="entry name" value="CHLORINASE MJ1651"/>
    <property type="match status" value="1"/>
</dbReference>
<feature type="domain" description="S-adenosyl-l-methionine hydroxide adenosyltransferase N-terminal" evidence="3">
    <location>
        <begin position="4"/>
        <end position="145"/>
    </location>
</feature>
<evidence type="ECO:0000313" key="5">
    <source>
        <dbReference type="EMBL" id="SEA15067.1"/>
    </source>
</evidence>